<protein>
    <recommendedName>
        <fullName evidence="3">DUF3679 domain-containing protein</fullName>
    </recommendedName>
</protein>
<proteinExistence type="predicted"/>
<dbReference type="Proteomes" id="UP000034166">
    <property type="component" value="Unassembled WGS sequence"/>
</dbReference>
<dbReference type="InterPro" id="IPR020534">
    <property type="entry name" value="Uncharacterised_YqxA"/>
</dbReference>
<evidence type="ECO:0000313" key="1">
    <source>
        <dbReference type="EMBL" id="KKK33140.1"/>
    </source>
</evidence>
<name>A0A0M2SKM6_9BACI</name>
<dbReference type="Pfam" id="PF12438">
    <property type="entry name" value="DUF3679"/>
    <property type="match status" value="1"/>
</dbReference>
<evidence type="ECO:0000313" key="2">
    <source>
        <dbReference type="Proteomes" id="UP000034166"/>
    </source>
</evidence>
<dbReference type="PATRIC" id="fig|1408103.3.peg.5332"/>
<accession>A0A0M2SKM6</accession>
<organism evidence="1 2">
    <name type="scientific">Mesobacillus campisalis</name>
    <dbReference type="NCBI Taxonomy" id="1408103"/>
    <lineage>
        <taxon>Bacteria</taxon>
        <taxon>Bacillati</taxon>
        <taxon>Bacillota</taxon>
        <taxon>Bacilli</taxon>
        <taxon>Bacillales</taxon>
        <taxon>Bacillaceae</taxon>
        <taxon>Mesobacillus</taxon>
    </lineage>
</organism>
<dbReference type="AlphaFoldDB" id="A0A0M2SKM6"/>
<keyword evidence="2" id="KW-1185">Reference proteome</keyword>
<dbReference type="OrthoDB" id="2941402at2"/>
<evidence type="ECO:0008006" key="3">
    <source>
        <dbReference type="Google" id="ProtNLM"/>
    </source>
</evidence>
<dbReference type="RefSeq" id="WP_046526289.1">
    <property type="nucleotide sequence ID" value="NZ_LAYY01000101.1"/>
</dbReference>
<sequence length="112" mass="12387">MKLFFLKAFVLICMMFLCVLTGMQLANGGMNKMRGYDDPSLKSAFRVKETGEGQMETAILGKQVSSHDLEQKRQQLEKMKAYNLFSATGKKLANGLGSAVEKSLDLISGKED</sequence>
<reference evidence="1 2" key="1">
    <citation type="submission" date="2015-04" db="EMBL/GenBank/DDBJ databases">
        <title>Taxonomic description and genome sequence of Bacillus campisalis sp. nov., a novel member of the genus Bacillus isolated from solar saltern.</title>
        <authorList>
            <person name="Mathan Kumar R."/>
            <person name="Kaur G."/>
            <person name="Kumar A."/>
            <person name="Singh N.K."/>
            <person name="Kaur N."/>
            <person name="Kumar N."/>
            <person name="Mayilraj S."/>
        </authorList>
    </citation>
    <scope>NUCLEOTIDE SEQUENCE [LARGE SCALE GENOMIC DNA]</scope>
    <source>
        <strain evidence="1 2">SA2-6</strain>
    </source>
</reference>
<comment type="caution">
    <text evidence="1">The sequence shown here is derived from an EMBL/GenBank/DDBJ whole genome shotgun (WGS) entry which is preliminary data.</text>
</comment>
<gene>
    <name evidence="1" type="ORF">WQ57_24700</name>
</gene>
<dbReference type="EMBL" id="LAYY01000101">
    <property type="protein sequence ID" value="KKK33140.1"/>
    <property type="molecule type" value="Genomic_DNA"/>
</dbReference>